<evidence type="ECO:0000256" key="1">
    <source>
        <dbReference type="SAM" id="MobiDB-lite"/>
    </source>
</evidence>
<feature type="compositionally biased region" description="Basic and acidic residues" evidence="1">
    <location>
        <begin position="7"/>
        <end position="20"/>
    </location>
</feature>
<evidence type="ECO:0008006" key="4">
    <source>
        <dbReference type="Google" id="ProtNLM"/>
    </source>
</evidence>
<evidence type="ECO:0000313" key="3">
    <source>
        <dbReference type="Proteomes" id="UP000008068"/>
    </source>
</evidence>
<protein>
    <recommendedName>
        <fullName evidence="4">PDZ domain-containing protein</fullName>
    </recommendedName>
</protein>
<evidence type="ECO:0000313" key="2">
    <source>
        <dbReference type="EMBL" id="EGT39716.1"/>
    </source>
</evidence>
<dbReference type="HOGENOM" id="CLU_031000_0_0_1"/>
<feature type="region of interest" description="Disordered" evidence="1">
    <location>
        <begin position="302"/>
        <end position="321"/>
    </location>
</feature>
<feature type="region of interest" description="Disordered" evidence="1">
    <location>
        <begin position="1"/>
        <end position="59"/>
    </location>
</feature>
<proteinExistence type="predicted"/>
<dbReference type="Proteomes" id="UP000008068">
    <property type="component" value="Unassembled WGS sequence"/>
</dbReference>
<accession>G0NY20</accession>
<dbReference type="EMBL" id="GL379975">
    <property type="protein sequence ID" value="EGT39716.1"/>
    <property type="molecule type" value="Genomic_DNA"/>
</dbReference>
<organism evidence="3">
    <name type="scientific">Caenorhabditis brenneri</name>
    <name type="common">Nematode worm</name>
    <dbReference type="NCBI Taxonomy" id="135651"/>
    <lineage>
        <taxon>Eukaryota</taxon>
        <taxon>Metazoa</taxon>
        <taxon>Ecdysozoa</taxon>
        <taxon>Nematoda</taxon>
        <taxon>Chromadorea</taxon>
        <taxon>Rhabditida</taxon>
        <taxon>Rhabditina</taxon>
        <taxon>Rhabditomorpha</taxon>
        <taxon>Rhabditoidea</taxon>
        <taxon>Rhabditidae</taxon>
        <taxon>Peloderinae</taxon>
        <taxon>Caenorhabditis</taxon>
    </lineage>
</organism>
<gene>
    <name evidence="2" type="ORF">CAEBREN_32719</name>
</gene>
<dbReference type="InterPro" id="IPR040264">
    <property type="entry name" value="T15H9.4-like"/>
</dbReference>
<dbReference type="PANTHER" id="PTHR31327:SF11">
    <property type="entry name" value="PDZ DOMAIN-CONTAINING PROTEIN"/>
    <property type="match status" value="1"/>
</dbReference>
<dbReference type="InParanoid" id="G0NY20"/>
<dbReference type="eggNOG" id="ENOG502TGJP">
    <property type="taxonomic scope" value="Eukaryota"/>
</dbReference>
<dbReference type="OrthoDB" id="5850155at2759"/>
<keyword evidence="3" id="KW-1185">Reference proteome</keyword>
<dbReference type="AlphaFoldDB" id="G0NY20"/>
<dbReference type="PANTHER" id="PTHR31327">
    <property type="entry name" value="SPERM MEIOSIS PDZ DOMAIN CONTAINING PROTEINS-RELATED"/>
    <property type="match status" value="1"/>
</dbReference>
<sequence>MVSLRGAKKENKQSKNEVSKKLPSSDAPSKLSRSPVLKKNRASREKIQQSSEQRSFDVIEVNEDEDANKVFTPDPSPINSPNVSVIPSTHFVPVNISFELENVKQFLFGVTINKNLVVSTVKREWMTCFMPGDQVSSFNLISIWNRSQLDRELSNVVKNESQKCKLSFVVIRAWNMSCITRSQMDRLGILIDDRLHYFTVRVYCNNRAAGLYLRSEKKRMLVTHIRAKTSISFSLLIGDQILGINDEILAGKSSKAIYKQAKDLMLRARKLEFIEILACRPISVRSSPTPSVDAELAMKLAKTAAEQPSKPDKKSNDDASTQPLAADALEISFRELTVLQQSIKIDLPLPTCDKGAPLLRPSINSADQSNTVSCASEKSEYTPTNNTTGSMMVSAISETPRKRGMIFKKRSQQIASISFTEQPETSKVTSDISEEAELKKCDPRSGIVSYIKNVFNN</sequence>
<name>G0NY20_CAEBE</name>
<reference evidence="3" key="1">
    <citation type="submission" date="2011-07" db="EMBL/GenBank/DDBJ databases">
        <authorList>
            <consortium name="Caenorhabditis brenneri Sequencing and Analysis Consortium"/>
            <person name="Wilson R.K."/>
        </authorList>
    </citation>
    <scope>NUCLEOTIDE SEQUENCE [LARGE SCALE GENOMIC DNA]</scope>
    <source>
        <strain evidence="3">PB2801</strain>
    </source>
</reference>